<comment type="caution">
    <text evidence="2">The sequence shown here is derived from an EMBL/GenBank/DDBJ whole genome shotgun (WGS) entry which is preliminary data.</text>
</comment>
<dbReference type="Proteomes" id="UP001501147">
    <property type="component" value="Unassembled WGS sequence"/>
</dbReference>
<dbReference type="EMBL" id="BAABJV010000010">
    <property type="protein sequence ID" value="GAA4784696.1"/>
    <property type="molecule type" value="Genomic_DNA"/>
</dbReference>
<name>A0ABP9ATC5_9ACTN</name>
<gene>
    <name evidence="2" type="ORF">GCM10023329_38950</name>
</gene>
<dbReference type="RefSeq" id="WP_345614692.1">
    <property type="nucleotide sequence ID" value="NZ_BAABJV010000010.1"/>
</dbReference>
<evidence type="ECO:0008006" key="4">
    <source>
        <dbReference type="Google" id="ProtNLM"/>
    </source>
</evidence>
<organism evidence="2 3">
    <name type="scientific">Streptomyces sanyensis</name>
    <dbReference type="NCBI Taxonomy" id="568869"/>
    <lineage>
        <taxon>Bacteria</taxon>
        <taxon>Bacillati</taxon>
        <taxon>Actinomycetota</taxon>
        <taxon>Actinomycetes</taxon>
        <taxon>Kitasatosporales</taxon>
        <taxon>Streptomycetaceae</taxon>
        <taxon>Streptomyces</taxon>
    </lineage>
</organism>
<keyword evidence="3" id="KW-1185">Reference proteome</keyword>
<protein>
    <recommendedName>
        <fullName evidence="4">SIMPL domain-containing protein</fullName>
    </recommendedName>
</protein>
<evidence type="ECO:0000313" key="2">
    <source>
        <dbReference type="EMBL" id="GAA4784696.1"/>
    </source>
</evidence>
<sequence length="235" mass="24985">MTGATDDHSASPGTPGAPRVAVRGEARHRVDPEVATLGVHVTARGRDRRAALEDLTRRNTAVLELIRSYGDAVEKLSTGSFSISPQLAQHGRGERVRAYHGGVHITARLTDFTALGELVTRLADLELTRVSGPWWSLRPDSPAHAEARRAAVHDAVRRAREYAEALGGRLDALLELADIGAEAHDPYGGHPAAAAPRGFGGAVQAEAAPALDLEPQQQTVVAQVNARFTMTPPSL</sequence>
<dbReference type="Gene3D" id="3.30.70.2970">
    <property type="entry name" value="Protein of unknown function (DUF541), domain 2"/>
    <property type="match status" value="1"/>
</dbReference>
<reference evidence="3" key="1">
    <citation type="journal article" date="2019" name="Int. J. Syst. Evol. Microbiol.">
        <title>The Global Catalogue of Microorganisms (GCM) 10K type strain sequencing project: providing services to taxonomists for standard genome sequencing and annotation.</title>
        <authorList>
            <consortium name="The Broad Institute Genomics Platform"/>
            <consortium name="The Broad Institute Genome Sequencing Center for Infectious Disease"/>
            <person name="Wu L."/>
            <person name="Ma J."/>
        </authorList>
    </citation>
    <scope>NUCLEOTIDE SEQUENCE [LARGE SCALE GENOMIC DNA]</scope>
    <source>
        <strain evidence="3">JCM 18324</strain>
    </source>
</reference>
<proteinExistence type="predicted"/>
<dbReference type="PANTHER" id="PTHR34387:SF1">
    <property type="entry name" value="PERIPLASMIC IMMUNOGENIC PROTEIN"/>
    <property type="match status" value="1"/>
</dbReference>
<dbReference type="Gene3D" id="3.30.110.170">
    <property type="entry name" value="Protein of unknown function (DUF541), domain 1"/>
    <property type="match status" value="1"/>
</dbReference>
<evidence type="ECO:0000313" key="3">
    <source>
        <dbReference type="Proteomes" id="UP001501147"/>
    </source>
</evidence>
<dbReference type="InterPro" id="IPR052022">
    <property type="entry name" value="26kDa_periplasmic_antigen"/>
</dbReference>
<dbReference type="PANTHER" id="PTHR34387">
    <property type="entry name" value="SLR1258 PROTEIN"/>
    <property type="match status" value="1"/>
</dbReference>
<dbReference type="InterPro" id="IPR007497">
    <property type="entry name" value="SIMPL/DUF541"/>
</dbReference>
<evidence type="ECO:0000256" key="1">
    <source>
        <dbReference type="SAM" id="MobiDB-lite"/>
    </source>
</evidence>
<accession>A0ABP9ATC5</accession>
<feature type="region of interest" description="Disordered" evidence="1">
    <location>
        <begin position="1"/>
        <end position="29"/>
    </location>
</feature>
<dbReference type="Pfam" id="PF04402">
    <property type="entry name" value="SIMPL"/>
    <property type="match status" value="1"/>
</dbReference>